<comment type="caution">
    <text evidence="1">The sequence shown here is derived from an EMBL/GenBank/DDBJ whole genome shotgun (WGS) entry which is preliminary data.</text>
</comment>
<dbReference type="AlphaFoldDB" id="A0AAW2GUM0"/>
<protein>
    <submittedName>
        <fullName evidence="1">Uncharacterized protein</fullName>
    </submittedName>
</protein>
<evidence type="ECO:0000313" key="2">
    <source>
        <dbReference type="Proteomes" id="UP001430953"/>
    </source>
</evidence>
<gene>
    <name evidence="1" type="ORF">PUN28_002526</name>
</gene>
<proteinExistence type="predicted"/>
<sequence>MIACNQTSPRLQLARSRKREKERAMKIRTRDLVAGTPQSVFLSTKLNFNSSVCVDLSGSNWRIYRETLSTCGTLILNLSFRLKRTPDVAVKLLWRRLIKLKLGQFRKTYSDITRLLYFNNFFFFF</sequence>
<name>A0AAW2GUM0_9HYME</name>
<evidence type="ECO:0000313" key="1">
    <source>
        <dbReference type="EMBL" id="KAL0130995.1"/>
    </source>
</evidence>
<reference evidence="1 2" key="1">
    <citation type="submission" date="2023-03" db="EMBL/GenBank/DDBJ databases">
        <title>High recombination rates correlate with genetic variation in Cardiocondyla obscurior ants.</title>
        <authorList>
            <person name="Errbii M."/>
        </authorList>
    </citation>
    <scope>NUCLEOTIDE SEQUENCE [LARGE SCALE GENOMIC DNA]</scope>
    <source>
        <strain evidence="1">Alpha-2009</strain>
        <tissue evidence="1">Whole body</tissue>
    </source>
</reference>
<keyword evidence="2" id="KW-1185">Reference proteome</keyword>
<dbReference type="EMBL" id="JADYXP020000002">
    <property type="protein sequence ID" value="KAL0130995.1"/>
    <property type="molecule type" value="Genomic_DNA"/>
</dbReference>
<organism evidence="1 2">
    <name type="scientific">Cardiocondyla obscurior</name>
    <dbReference type="NCBI Taxonomy" id="286306"/>
    <lineage>
        <taxon>Eukaryota</taxon>
        <taxon>Metazoa</taxon>
        <taxon>Ecdysozoa</taxon>
        <taxon>Arthropoda</taxon>
        <taxon>Hexapoda</taxon>
        <taxon>Insecta</taxon>
        <taxon>Pterygota</taxon>
        <taxon>Neoptera</taxon>
        <taxon>Endopterygota</taxon>
        <taxon>Hymenoptera</taxon>
        <taxon>Apocrita</taxon>
        <taxon>Aculeata</taxon>
        <taxon>Formicoidea</taxon>
        <taxon>Formicidae</taxon>
        <taxon>Myrmicinae</taxon>
        <taxon>Cardiocondyla</taxon>
    </lineage>
</organism>
<accession>A0AAW2GUM0</accession>
<dbReference type="Proteomes" id="UP001430953">
    <property type="component" value="Unassembled WGS sequence"/>
</dbReference>